<dbReference type="RefSeq" id="WP_136899717.1">
    <property type="nucleotide sequence ID" value="NZ_SUME01000001.1"/>
</dbReference>
<dbReference type="Gene3D" id="2.40.128.110">
    <property type="entry name" value="Lipid/polyisoprenoid-binding, YceI-like"/>
    <property type="match status" value="1"/>
</dbReference>
<proteinExistence type="predicted"/>
<dbReference type="PANTHER" id="PTHR34406:SF1">
    <property type="entry name" value="PROTEIN YCEI"/>
    <property type="match status" value="1"/>
</dbReference>
<comment type="caution">
    <text evidence="2">The sequence shown here is derived from an EMBL/GenBank/DDBJ whole genome shotgun (WGS) entry which is preliminary data.</text>
</comment>
<protein>
    <submittedName>
        <fullName evidence="2">Polyisoprenoid-binding protein</fullName>
    </submittedName>
</protein>
<keyword evidence="3" id="KW-1185">Reference proteome</keyword>
<dbReference type="InterPro" id="IPR036761">
    <property type="entry name" value="TTHA0802/YceI-like_sf"/>
</dbReference>
<dbReference type="Pfam" id="PF04264">
    <property type="entry name" value="YceI"/>
    <property type="match status" value="1"/>
</dbReference>
<evidence type="ECO:0000259" key="1">
    <source>
        <dbReference type="SMART" id="SM00867"/>
    </source>
</evidence>
<sequence length="176" mass="19766">MATWNLDKAHSEIEFKVRHMMISSVKGQFHDFDITVDNSSEDVVNAGIEVSIQTESINTKNEQRDQHLKSGDFFDVETFKTITFQSTDIEKVTDDEFNLTGNLTIKDITKSVTFKVEFGGIAKDPWGNKKVGYTVIGKINREEFGLTWNAALETGGVMVSEDVKFQADVQFVLSEG</sequence>
<dbReference type="EMBL" id="SUME01000001">
    <property type="protein sequence ID" value="TJZ63171.1"/>
    <property type="molecule type" value="Genomic_DNA"/>
</dbReference>
<gene>
    <name evidence="2" type="ORF">FAZ15_02430</name>
</gene>
<name>A0A4U0P6S5_9SPHI</name>
<dbReference type="InterPro" id="IPR007372">
    <property type="entry name" value="Lipid/polyisoprenoid-bd_YceI"/>
</dbReference>
<accession>A0A4U0P6S5</accession>
<dbReference type="Proteomes" id="UP000306808">
    <property type="component" value="Unassembled WGS sequence"/>
</dbReference>
<dbReference type="PANTHER" id="PTHR34406">
    <property type="entry name" value="PROTEIN YCEI"/>
    <property type="match status" value="1"/>
</dbReference>
<evidence type="ECO:0000313" key="3">
    <source>
        <dbReference type="Proteomes" id="UP000306808"/>
    </source>
</evidence>
<dbReference type="SUPFAM" id="SSF101874">
    <property type="entry name" value="YceI-like"/>
    <property type="match status" value="1"/>
</dbReference>
<dbReference type="SMART" id="SM00867">
    <property type="entry name" value="YceI"/>
    <property type="match status" value="1"/>
</dbReference>
<evidence type="ECO:0000313" key="2">
    <source>
        <dbReference type="EMBL" id="TJZ63171.1"/>
    </source>
</evidence>
<reference evidence="2 3" key="1">
    <citation type="submission" date="2019-04" db="EMBL/GenBank/DDBJ databases">
        <title>Sphingobacterium olei sp. nov., isolated from oil-contaminated soil.</title>
        <authorList>
            <person name="Liu B."/>
        </authorList>
    </citation>
    <scope>NUCLEOTIDE SEQUENCE [LARGE SCALE GENOMIC DNA]</scope>
    <source>
        <strain evidence="2 3">HAL-9</strain>
    </source>
</reference>
<organism evidence="2 3">
    <name type="scientific">Sphingobacterium olei</name>
    <dbReference type="NCBI Taxonomy" id="2571155"/>
    <lineage>
        <taxon>Bacteria</taxon>
        <taxon>Pseudomonadati</taxon>
        <taxon>Bacteroidota</taxon>
        <taxon>Sphingobacteriia</taxon>
        <taxon>Sphingobacteriales</taxon>
        <taxon>Sphingobacteriaceae</taxon>
        <taxon>Sphingobacterium</taxon>
    </lineage>
</organism>
<dbReference type="AlphaFoldDB" id="A0A4U0P6S5"/>
<dbReference type="OrthoDB" id="9811006at2"/>
<feature type="domain" description="Lipid/polyisoprenoid-binding YceI-like" evidence="1">
    <location>
        <begin position="3"/>
        <end position="172"/>
    </location>
</feature>